<dbReference type="Proteomes" id="UP001500668">
    <property type="component" value="Unassembled WGS sequence"/>
</dbReference>
<dbReference type="SUPFAM" id="SSF54292">
    <property type="entry name" value="2Fe-2S ferredoxin-like"/>
    <property type="match status" value="1"/>
</dbReference>
<evidence type="ECO:0008006" key="4">
    <source>
        <dbReference type="Google" id="ProtNLM"/>
    </source>
</evidence>
<protein>
    <recommendedName>
        <fullName evidence="4">(2Fe-2S)-binding protein</fullName>
    </recommendedName>
</protein>
<dbReference type="InterPro" id="IPR036010">
    <property type="entry name" value="2Fe-2S_ferredoxin-like_sf"/>
</dbReference>
<reference evidence="2 3" key="1">
    <citation type="journal article" date="2019" name="Int. J. Syst. Evol. Microbiol.">
        <title>The Global Catalogue of Microorganisms (GCM) 10K type strain sequencing project: providing services to taxonomists for standard genome sequencing and annotation.</title>
        <authorList>
            <consortium name="The Broad Institute Genomics Platform"/>
            <consortium name="The Broad Institute Genome Sequencing Center for Infectious Disease"/>
            <person name="Wu L."/>
            <person name="Ma J."/>
        </authorList>
    </citation>
    <scope>NUCLEOTIDE SEQUENCE [LARGE SCALE GENOMIC DNA]</scope>
    <source>
        <strain evidence="2 3">JCM 5067</strain>
    </source>
</reference>
<dbReference type="EMBL" id="BAAACA010000001">
    <property type="protein sequence ID" value="GAA0577063.1"/>
    <property type="molecule type" value="Genomic_DNA"/>
</dbReference>
<keyword evidence="1" id="KW-0560">Oxidoreductase</keyword>
<organism evidence="2 3">
    <name type="scientific">Streptomyces crystallinus</name>
    <dbReference type="NCBI Taxonomy" id="68191"/>
    <lineage>
        <taxon>Bacteria</taxon>
        <taxon>Bacillati</taxon>
        <taxon>Actinomycetota</taxon>
        <taxon>Actinomycetes</taxon>
        <taxon>Kitasatosporales</taxon>
        <taxon>Streptomycetaceae</taxon>
        <taxon>Streptomyces</taxon>
    </lineage>
</organism>
<gene>
    <name evidence="2" type="ORF">GCM10010394_01990</name>
</gene>
<accession>A0ABN1EXL8</accession>
<comment type="caution">
    <text evidence="2">The sequence shown here is derived from an EMBL/GenBank/DDBJ whole genome shotgun (WGS) entry which is preliminary data.</text>
</comment>
<dbReference type="Gene3D" id="3.10.20.440">
    <property type="entry name" value="2Fe-2S iron-sulphur cluster binding domain, sarcosine oxidase, alpha subunit, N-terminal domain"/>
    <property type="match status" value="1"/>
</dbReference>
<sequence length="135" mass="14253">MRKVYERERGAGSGAPRTRWWHRFTGDPVAEAAASPAALVEAAPDPAFPFTFDGRTLTALPGQSVAAALWAAGILSWRTTRTQGEPRGAFCGIGACYDCLATVNGRPNQRACLVAARPGDVITTQEATGHADLTP</sequence>
<evidence type="ECO:0000256" key="1">
    <source>
        <dbReference type="ARBA" id="ARBA00023002"/>
    </source>
</evidence>
<evidence type="ECO:0000313" key="3">
    <source>
        <dbReference type="Proteomes" id="UP001500668"/>
    </source>
</evidence>
<proteinExistence type="predicted"/>
<name>A0ABN1EXL8_9ACTN</name>
<dbReference type="InterPro" id="IPR042204">
    <property type="entry name" value="2Fe-2S-bd_N"/>
</dbReference>
<keyword evidence="3" id="KW-1185">Reference proteome</keyword>
<dbReference type="Pfam" id="PF13510">
    <property type="entry name" value="Fer2_4"/>
    <property type="match status" value="1"/>
</dbReference>
<evidence type="ECO:0000313" key="2">
    <source>
        <dbReference type="EMBL" id="GAA0577063.1"/>
    </source>
</evidence>